<dbReference type="RefSeq" id="WP_344913307.1">
    <property type="nucleotide sequence ID" value="NZ_BAABDL010000124.1"/>
</dbReference>
<evidence type="ECO:0000313" key="2">
    <source>
        <dbReference type="Proteomes" id="UP001501734"/>
    </source>
</evidence>
<dbReference type="EMBL" id="BAABDL010000124">
    <property type="protein sequence ID" value="GAA4077671.1"/>
    <property type="molecule type" value="Genomic_DNA"/>
</dbReference>
<gene>
    <name evidence="1" type="ORF">GCM10022410_22920</name>
</gene>
<keyword evidence="2" id="KW-1185">Reference proteome</keyword>
<reference evidence="2" key="1">
    <citation type="journal article" date="2019" name="Int. J. Syst. Evol. Microbiol.">
        <title>The Global Catalogue of Microorganisms (GCM) 10K type strain sequencing project: providing services to taxonomists for standard genome sequencing and annotation.</title>
        <authorList>
            <consortium name="The Broad Institute Genomics Platform"/>
            <consortium name="The Broad Institute Genome Sequencing Center for Infectious Disease"/>
            <person name="Wu L."/>
            <person name="Ma J."/>
        </authorList>
    </citation>
    <scope>NUCLEOTIDE SEQUENCE [LARGE SCALE GENOMIC DNA]</scope>
    <source>
        <strain evidence="2">JCM 17250</strain>
    </source>
</reference>
<proteinExistence type="predicted"/>
<accession>A0ABP7VZC8</accession>
<comment type="caution">
    <text evidence="1">The sequence shown here is derived from an EMBL/GenBank/DDBJ whole genome shotgun (WGS) entry which is preliminary data.</text>
</comment>
<sequence length="153" mass="18317">MNSNKREKLMTYYPNNSPSDWDNHDVGIQEIIRKNHMLKISLENKKGYLLDIIYDDPEHVCPLEYVVWAFRYNTELGDAFLRNRQMNQAKERDAKSFSFLKVLNSDYIREFDQHPIANKQFYPDVEHHLFATGDEVFEVISNYEPKLLKRNKK</sequence>
<name>A0ABP7VZC8_9BACI</name>
<protein>
    <submittedName>
        <fullName evidence="1">Uncharacterized protein</fullName>
    </submittedName>
</protein>
<organism evidence="1 2">
    <name type="scientific">Amphibacillus indicireducens</name>
    <dbReference type="NCBI Taxonomy" id="1076330"/>
    <lineage>
        <taxon>Bacteria</taxon>
        <taxon>Bacillati</taxon>
        <taxon>Bacillota</taxon>
        <taxon>Bacilli</taxon>
        <taxon>Bacillales</taxon>
        <taxon>Bacillaceae</taxon>
        <taxon>Amphibacillus</taxon>
    </lineage>
</organism>
<evidence type="ECO:0000313" key="1">
    <source>
        <dbReference type="EMBL" id="GAA4077671.1"/>
    </source>
</evidence>
<dbReference type="Proteomes" id="UP001501734">
    <property type="component" value="Unassembled WGS sequence"/>
</dbReference>